<dbReference type="EMBL" id="CAWUPB010001164">
    <property type="protein sequence ID" value="CAK7344686.1"/>
    <property type="molecule type" value="Genomic_DNA"/>
</dbReference>
<dbReference type="AlphaFoldDB" id="A0AAV1S1H3"/>
<keyword evidence="3" id="KW-1185">Reference proteome</keyword>
<name>A0AAV1S1H3_9ROSI</name>
<proteinExistence type="predicted"/>
<dbReference type="Proteomes" id="UP001314170">
    <property type="component" value="Unassembled WGS sequence"/>
</dbReference>
<gene>
    <name evidence="2" type="ORF">DCAF_LOCUS17906</name>
</gene>
<evidence type="ECO:0000313" key="2">
    <source>
        <dbReference type="EMBL" id="CAK7344686.1"/>
    </source>
</evidence>
<evidence type="ECO:0000313" key="3">
    <source>
        <dbReference type="Proteomes" id="UP001314170"/>
    </source>
</evidence>
<accession>A0AAV1S1H3</accession>
<evidence type="ECO:0000256" key="1">
    <source>
        <dbReference type="SAM" id="MobiDB-lite"/>
    </source>
</evidence>
<comment type="caution">
    <text evidence="2">The sequence shown here is derived from an EMBL/GenBank/DDBJ whole genome shotgun (WGS) entry which is preliminary data.</text>
</comment>
<organism evidence="2 3">
    <name type="scientific">Dovyalis caffra</name>
    <dbReference type="NCBI Taxonomy" id="77055"/>
    <lineage>
        <taxon>Eukaryota</taxon>
        <taxon>Viridiplantae</taxon>
        <taxon>Streptophyta</taxon>
        <taxon>Embryophyta</taxon>
        <taxon>Tracheophyta</taxon>
        <taxon>Spermatophyta</taxon>
        <taxon>Magnoliopsida</taxon>
        <taxon>eudicotyledons</taxon>
        <taxon>Gunneridae</taxon>
        <taxon>Pentapetalae</taxon>
        <taxon>rosids</taxon>
        <taxon>fabids</taxon>
        <taxon>Malpighiales</taxon>
        <taxon>Salicaceae</taxon>
        <taxon>Flacourtieae</taxon>
        <taxon>Dovyalis</taxon>
    </lineage>
</organism>
<feature type="region of interest" description="Disordered" evidence="1">
    <location>
        <begin position="1"/>
        <end position="24"/>
    </location>
</feature>
<reference evidence="2 3" key="1">
    <citation type="submission" date="2024-01" db="EMBL/GenBank/DDBJ databases">
        <authorList>
            <person name="Waweru B."/>
        </authorList>
    </citation>
    <scope>NUCLEOTIDE SEQUENCE [LARGE SCALE GENOMIC DNA]</scope>
</reference>
<protein>
    <submittedName>
        <fullName evidence="2">Uncharacterized protein</fullName>
    </submittedName>
</protein>
<sequence>MIRRMKKSTYKNLRNQERDTEALKNGMKNVADEENRKHKELQPRQWSLQLQSSVLQYFHGLLTSQKNEDSS</sequence>